<comment type="caution">
    <text evidence="1">The sequence shown here is derived from an EMBL/GenBank/DDBJ whole genome shotgun (WGS) entry which is preliminary data.</text>
</comment>
<proteinExistence type="predicted"/>
<organism evidence="1 2">
    <name type="scientific">Gymnopilus junonius</name>
    <name type="common">Spectacular rustgill mushroom</name>
    <name type="synonym">Gymnopilus spectabilis subsp. junonius</name>
    <dbReference type="NCBI Taxonomy" id="109634"/>
    <lineage>
        <taxon>Eukaryota</taxon>
        <taxon>Fungi</taxon>
        <taxon>Dikarya</taxon>
        <taxon>Basidiomycota</taxon>
        <taxon>Agaricomycotina</taxon>
        <taxon>Agaricomycetes</taxon>
        <taxon>Agaricomycetidae</taxon>
        <taxon>Agaricales</taxon>
        <taxon>Agaricineae</taxon>
        <taxon>Hymenogastraceae</taxon>
        <taxon>Gymnopilus</taxon>
    </lineage>
</organism>
<protein>
    <submittedName>
        <fullName evidence="1">Uncharacterized protein</fullName>
    </submittedName>
</protein>
<reference evidence="1" key="1">
    <citation type="submission" date="2020-11" db="EMBL/GenBank/DDBJ databases">
        <authorList>
            <consortium name="DOE Joint Genome Institute"/>
            <person name="Ahrendt S."/>
            <person name="Riley R."/>
            <person name="Andreopoulos W."/>
            <person name="LaButti K."/>
            <person name="Pangilinan J."/>
            <person name="Ruiz-duenas F.J."/>
            <person name="Barrasa J.M."/>
            <person name="Sanchez-Garcia M."/>
            <person name="Camarero S."/>
            <person name="Miyauchi S."/>
            <person name="Serrano A."/>
            <person name="Linde D."/>
            <person name="Babiker R."/>
            <person name="Drula E."/>
            <person name="Ayuso-Fernandez I."/>
            <person name="Pacheco R."/>
            <person name="Padilla G."/>
            <person name="Ferreira P."/>
            <person name="Barriuso J."/>
            <person name="Kellner H."/>
            <person name="Castanera R."/>
            <person name="Alfaro M."/>
            <person name="Ramirez L."/>
            <person name="Pisabarro A.G."/>
            <person name="Kuo A."/>
            <person name="Tritt A."/>
            <person name="Lipzen A."/>
            <person name="He G."/>
            <person name="Yan M."/>
            <person name="Ng V."/>
            <person name="Cullen D."/>
            <person name="Martin F."/>
            <person name="Rosso M.-N."/>
            <person name="Henrissat B."/>
            <person name="Hibbett D."/>
            <person name="Martinez A.T."/>
            <person name="Grigoriev I.V."/>
        </authorList>
    </citation>
    <scope>NUCLEOTIDE SEQUENCE</scope>
    <source>
        <strain evidence="1">AH 44721</strain>
    </source>
</reference>
<evidence type="ECO:0000313" key="1">
    <source>
        <dbReference type="EMBL" id="KAF8898206.1"/>
    </source>
</evidence>
<accession>A0A9P5TLG0</accession>
<name>A0A9P5TLG0_GYMJU</name>
<gene>
    <name evidence="1" type="ORF">CPB84DRAFT_1847766</name>
</gene>
<dbReference type="EMBL" id="JADNYJ010000054">
    <property type="protein sequence ID" value="KAF8898206.1"/>
    <property type="molecule type" value="Genomic_DNA"/>
</dbReference>
<sequence length="205" mass="22681">MEPIPGEYGGSVDSSSFFPESSKEAAPEVAQALLRAFVNSFYRENASSPRSIAPSRLTTAHQDLAAAISDEFQRLGVRRRALCNIGLSTSSVNENAHSNFHAFFTGLIKGTYVDENVVRKISTPTSIDFGNLDSRPCFEQDKSYIELLVDYTEQIKLSVPIDCPCASSRAMQSIHIIQNLSLDSPTLSLRKRLMLAIPKPRWILV</sequence>
<evidence type="ECO:0000313" key="2">
    <source>
        <dbReference type="Proteomes" id="UP000724874"/>
    </source>
</evidence>
<dbReference type="Proteomes" id="UP000724874">
    <property type="component" value="Unassembled WGS sequence"/>
</dbReference>
<dbReference type="AlphaFoldDB" id="A0A9P5TLG0"/>
<keyword evidence="2" id="KW-1185">Reference proteome</keyword>